<dbReference type="STRING" id="1588748.HMPREF3182_01500"/>
<evidence type="ECO:0008006" key="5">
    <source>
        <dbReference type="Google" id="ProtNLM"/>
    </source>
</evidence>
<proteinExistence type="predicted"/>
<comment type="caution">
    <text evidence="3">The sequence shown here is derived from an EMBL/GenBank/DDBJ whole genome shotgun (WGS) entry which is preliminary data.</text>
</comment>
<dbReference type="AlphaFoldDB" id="A0A134CDB9"/>
<dbReference type="Proteomes" id="UP000070160">
    <property type="component" value="Unassembled WGS sequence"/>
</dbReference>
<dbReference type="GO" id="GO:0030976">
    <property type="term" value="F:thiamine pyrophosphate binding"/>
    <property type="evidence" value="ECO:0007669"/>
    <property type="project" value="TreeGrafter"/>
</dbReference>
<protein>
    <recommendedName>
        <fullName evidence="5">Extracellular solute-binding protein</fullName>
    </recommendedName>
</protein>
<sequence>MKEDYMKRYIPLGTLTVFIIVIFACSYYVFNIREKAYQQMQTTAVRHVMVFSDLPSEINQEMATVFYQRTGMRVQIRTVSDSNLKYLMTNVETTEKPDIIIATEPVLRMAGANGRLRSFPVVPKEQVSFRFRDKNRRWLGLWYNPTVFVVRSEYYQNHGGNIQGWEDLIVENKVRIAVPDFAATDMAGDLLCTLVEVNGIQKMKTYLQAIQQNSVSYAKTLSISARRVASGEVDIGVVDGSHARQYQKDGAPMVIVYPKEGTAYWLTGVGVTIWNHDDEFSNRFLEWLFSEDIVQILQKNKIFVDFTTPMIHQEADVQGKSLRVFPVRKEYTEEGRLALQEWWVRTIRFGKDN</sequence>
<evidence type="ECO:0000313" key="3">
    <source>
        <dbReference type="EMBL" id="KXB90186.1"/>
    </source>
</evidence>
<keyword evidence="2" id="KW-1133">Transmembrane helix</keyword>
<feature type="transmembrane region" description="Helical" evidence="2">
    <location>
        <begin position="12"/>
        <end position="30"/>
    </location>
</feature>
<organism evidence="3 4">
    <name type="scientific">Megasphaera hutchinsoni</name>
    <dbReference type="NCBI Taxonomy" id="1588748"/>
    <lineage>
        <taxon>Bacteria</taxon>
        <taxon>Bacillati</taxon>
        <taxon>Bacillota</taxon>
        <taxon>Negativicutes</taxon>
        <taxon>Veillonellales</taxon>
        <taxon>Veillonellaceae</taxon>
        <taxon>Megasphaera</taxon>
    </lineage>
</organism>
<dbReference type="Gene3D" id="3.40.190.10">
    <property type="entry name" value="Periplasmic binding protein-like II"/>
    <property type="match status" value="2"/>
</dbReference>
<dbReference type="PATRIC" id="fig|1588748.3.peg.1452"/>
<dbReference type="PROSITE" id="PS51257">
    <property type="entry name" value="PROKAR_LIPOPROTEIN"/>
    <property type="match status" value="1"/>
</dbReference>
<dbReference type="GO" id="GO:0030975">
    <property type="term" value="F:thiamine binding"/>
    <property type="evidence" value="ECO:0007669"/>
    <property type="project" value="TreeGrafter"/>
</dbReference>
<dbReference type="PANTHER" id="PTHR30006:SF2">
    <property type="entry name" value="ABC TRANSPORTER SUBSTRATE-BINDING PROTEIN"/>
    <property type="match status" value="1"/>
</dbReference>
<reference evidence="4" key="1">
    <citation type="submission" date="2016-01" db="EMBL/GenBank/DDBJ databases">
        <authorList>
            <person name="Mitreva M."/>
            <person name="Pepin K.H."/>
            <person name="Mihindukulasuriya K.A."/>
            <person name="Fulton R."/>
            <person name="Fronick C."/>
            <person name="O'Laughlin M."/>
            <person name="Miner T."/>
            <person name="Herter B."/>
            <person name="Rosa B.A."/>
            <person name="Cordes M."/>
            <person name="Tomlinson C."/>
            <person name="Wollam A."/>
            <person name="Palsikar V.B."/>
            <person name="Mardis E.R."/>
            <person name="Wilson R.K."/>
        </authorList>
    </citation>
    <scope>NUCLEOTIDE SEQUENCE [LARGE SCALE GENOMIC DNA]</scope>
    <source>
        <strain evidence="4">KA00182</strain>
    </source>
</reference>
<accession>A0A134CDB9</accession>
<gene>
    <name evidence="3" type="ORF">HMPREF3182_01500</name>
</gene>
<dbReference type="SUPFAM" id="SSF53850">
    <property type="entry name" value="Periplasmic binding protein-like II"/>
    <property type="match status" value="1"/>
</dbReference>
<keyword evidence="2" id="KW-0472">Membrane</keyword>
<dbReference type="GO" id="GO:0030288">
    <property type="term" value="C:outer membrane-bounded periplasmic space"/>
    <property type="evidence" value="ECO:0007669"/>
    <property type="project" value="TreeGrafter"/>
</dbReference>
<evidence type="ECO:0000256" key="2">
    <source>
        <dbReference type="SAM" id="Phobius"/>
    </source>
</evidence>
<dbReference type="PANTHER" id="PTHR30006">
    <property type="entry name" value="THIAMINE-BINDING PERIPLASMIC PROTEIN-RELATED"/>
    <property type="match status" value="1"/>
</dbReference>
<evidence type="ECO:0000256" key="1">
    <source>
        <dbReference type="ARBA" id="ARBA00022729"/>
    </source>
</evidence>
<keyword evidence="4" id="KW-1185">Reference proteome</keyword>
<dbReference type="Pfam" id="PF13531">
    <property type="entry name" value="SBP_bac_11"/>
    <property type="match status" value="1"/>
</dbReference>
<evidence type="ECO:0000313" key="4">
    <source>
        <dbReference type="Proteomes" id="UP000070160"/>
    </source>
</evidence>
<dbReference type="GO" id="GO:0015888">
    <property type="term" value="P:thiamine transport"/>
    <property type="evidence" value="ECO:0007669"/>
    <property type="project" value="TreeGrafter"/>
</dbReference>
<dbReference type="EMBL" id="LSDT01000050">
    <property type="protein sequence ID" value="KXB90186.1"/>
    <property type="molecule type" value="Genomic_DNA"/>
</dbReference>
<name>A0A134CDB9_9FIRM</name>
<keyword evidence="2" id="KW-0812">Transmembrane</keyword>
<keyword evidence="1" id="KW-0732">Signal</keyword>